<evidence type="ECO:0000256" key="2">
    <source>
        <dbReference type="SAM" id="Phobius"/>
    </source>
</evidence>
<keyword evidence="2" id="KW-1133">Transmembrane helix</keyword>
<keyword evidence="3" id="KW-0675">Receptor</keyword>
<reference evidence="3 4" key="1">
    <citation type="journal article" date="2018" name="Front. Plant Sci.">
        <title>Red Clover (Trifolium pratense) and Zigzag Clover (T. medium) - A Picture of Genomic Similarities and Differences.</title>
        <authorList>
            <person name="Dluhosova J."/>
            <person name="Istvanek J."/>
            <person name="Nedelnik J."/>
            <person name="Repkova J."/>
        </authorList>
    </citation>
    <scope>NUCLEOTIDE SEQUENCE [LARGE SCALE GENOMIC DNA]</scope>
    <source>
        <strain evidence="4">cv. 10/8</strain>
        <tissue evidence="3">Leaf</tissue>
    </source>
</reference>
<dbReference type="EMBL" id="LXQA010481059">
    <property type="protein sequence ID" value="MCI54544.1"/>
    <property type="molecule type" value="Genomic_DNA"/>
</dbReference>
<proteinExistence type="predicted"/>
<organism evidence="3 4">
    <name type="scientific">Trifolium medium</name>
    <dbReference type="NCBI Taxonomy" id="97028"/>
    <lineage>
        <taxon>Eukaryota</taxon>
        <taxon>Viridiplantae</taxon>
        <taxon>Streptophyta</taxon>
        <taxon>Embryophyta</taxon>
        <taxon>Tracheophyta</taxon>
        <taxon>Spermatophyta</taxon>
        <taxon>Magnoliopsida</taxon>
        <taxon>eudicotyledons</taxon>
        <taxon>Gunneridae</taxon>
        <taxon>Pentapetalae</taxon>
        <taxon>rosids</taxon>
        <taxon>fabids</taxon>
        <taxon>Fabales</taxon>
        <taxon>Fabaceae</taxon>
        <taxon>Papilionoideae</taxon>
        <taxon>50 kb inversion clade</taxon>
        <taxon>NPAAA clade</taxon>
        <taxon>Hologalegina</taxon>
        <taxon>IRL clade</taxon>
        <taxon>Trifolieae</taxon>
        <taxon>Trifolium</taxon>
    </lineage>
</organism>
<evidence type="ECO:0000313" key="3">
    <source>
        <dbReference type="EMBL" id="MCI54544.1"/>
    </source>
</evidence>
<dbReference type="Proteomes" id="UP000265520">
    <property type="component" value="Unassembled WGS sequence"/>
</dbReference>
<dbReference type="GO" id="GO:0016301">
    <property type="term" value="F:kinase activity"/>
    <property type="evidence" value="ECO:0007669"/>
    <property type="project" value="UniProtKB-KW"/>
</dbReference>
<feature type="non-terminal residue" evidence="3">
    <location>
        <position position="95"/>
    </location>
</feature>
<dbReference type="AlphaFoldDB" id="A0A392T240"/>
<accession>A0A392T240</accession>
<sequence length="95" mass="9624">MVTKFGNKSFSGNDGLCGSSPLPNCSVTGTHPPSDDAGSEIVPSNPSSIPKTSNSTHGIIPSETPRKRKMLSPGGIVAVAVAVSVVLLMAVSFTV</sequence>
<comment type="caution">
    <text evidence="3">The sequence shown here is derived from an EMBL/GenBank/DDBJ whole genome shotgun (WGS) entry which is preliminary data.</text>
</comment>
<feature type="transmembrane region" description="Helical" evidence="2">
    <location>
        <begin position="75"/>
        <end position="93"/>
    </location>
</feature>
<name>A0A392T240_9FABA</name>
<keyword evidence="3" id="KW-0418">Kinase</keyword>
<evidence type="ECO:0000256" key="1">
    <source>
        <dbReference type="SAM" id="MobiDB-lite"/>
    </source>
</evidence>
<protein>
    <submittedName>
        <fullName evidence="3">Putative leucine-rich repeat receptor-like protein kinase</fullName>
    </submittedName>
</protein>
<keyword evidence="2" id="KW-0812">Transmembrane</keyword>
<feature type="compositionally biased region" description="Polar residues" evidence="1">
    <location>
        <begin position="1"/>
        <end position="12"/>
    </location>
</feature>
<keyword evidence="2" id="KW-0472">Membrane</keyword>
<keyword evidence="4" id="KW-1185">Reference proteome</keyword>
<feature type="compositionally biased region" description="Polar residues" evidence="1">
    <location>
        <begin position="42"/>
        <end position="57"/>
    </location>
</feature>
<feature type="region of interest" description="Disordered" evidence="1">
    <location>
        <begin position="1"/>
        <end position="71"/>
    </location>
</feature>
<feature type="compositionally biased region" description="Polar residues" evidence="1">
    <location>
        <begin position="21"/>
        <end position="31"/>
    </location>
</feature>
<evidence type="ECO:0000313" key="4">
    <source>
        <dbReference type="Proteomes" id="UP000265520"/>
    </source>
</evidence>
<keyword evidence="3" id="KW-0808">Transferase</keyword>